<organism evidence="1 2">
    <name type="scientific">Paraburkholderia haematera</name>
    <dbReference type="NCBI Taxonomy" id="2793077"/>
    <lineage>
        <taxon>Bacteria</taxon>
        <taxon>Pseudomonadati</taxon>
        <taxon>Pseudomonadota</taxon>
        <taxon>Betaproteobacteria</taxon>
        <taxon>Burkholderiales</taxon>
        <taxon>Burkholderiaceae</taxon>
        <taxon>Paraburkholderia</taxon>
    </lineage>
</organism>
<dbReference type="RefSeq" id="WP_211610761.1">
    <property type="nucleotide sequence ID" value="NZ_CAJNBK010000003.1"/>
</dbReference>
<keyword evidence="2" id="KW-1185">Reference proteome</keyword>
<comment type="caution">
    <text evidence="1">The sequence shown here is derived from an EMBL/GenBank/DDBJ whole genome shotgun (WGS) entry which is preliminary data.</text>
</comment>
<reference evidence="1 2" key="1">
    <citation type="submission" date="2021-02" db="EMBL/GenBank/DDBJ databases">
        <authorList>
            <person name="Vanwijnsberghe S."/>
        </authorList>
    </citation>
    <scope>NUCLEOTIDE SEQUENCE [LARGE SCALE GENOMIC DNA]</scope>
    <source>
        <strain evidence="1 2">LMG 31837</strain>
    </source>
</reference>
<evidence type="ECO:0000313" key="2">
    <source>
        <dbReference type="Proteomes" id="UP000672526"/>
    </source>
</evidence>
<name>A0ABM8R1Q1_9BURK</name>
<evidence type="ECO:0000313" key="1">
    <source>
        <dbReference type="EMBL" id="CAE6728149.1"/>
    </source>
</evidence>
<dbReference type="Proteomes" id="UP000672526">
    <property type="component" value="Unassembled WGS sequence"/>
</dbReference>
<accession>A0ABM8R1Q1</accession>
<proteinExistence type="predicted"/>
<gene>
    <name evidence="1" type="ORF">R69888_01953</name>
</gene>
<protein>
    <submittedName>
        <fullName evidence="1">Uncharacterized protein</fullName>
    </submittedName>
</protein>
<dbReference type="EMBL" id="CAJNBK010000003">
    <property type="protein sequence ID" value="CAE6728149.1"/>
    <property type="molecule type" value="Genomic_DNA"/>
</dbReference>
<sequence>MRPAIRRQCVVITVFSIAAVGLTQPYLPRGEALEYSLIGATSRIGGLTGHMQYRNV</sequence>